<proteinExistence type="predicted"/>
<keyword evidence="1" id="KW-0732">Signal</keyword>
<feature type="chain" id="PRO_5008902258" evidence="1">
    <location>
        <begin position="22"/>
        <end position="190"/>
    </location>
</feature>
<evidence type="ECO:0000256" key="1">
    <source>
        <dbReference type="SAM" id="SignalP"/>
    </source>
</evidence>
<feature type="signal peptide" evidence="1">
    <location>
        <begin position="1"/>
        <end position="21"/>
    </location>
</feature>
<gene>
    <name evidence="2" type="ORF">ACO22_07240</name>
</gene>
<dbReference type="EMBL" id="LZYO01000482">
    <property type="protein sequence ID" value="ODH13457.1"/>
    <property type="molecule type" value="Genomic_DNA"/>
</dbReference>
<evidence type="ECO:0000313" key="3">
    <source>
        <dbReference type="Proteomes" id="UP000242814"/>
    </source>
</evidence>
<reference evidence="2 3" key="1">
    <citation type="submission" date="2016-06" db="EMBL/GenBank/DDBJ databases">
        <authorList>
            <person name="Kjaerup R.B."/>
            <person name="Dalgaard T.S."/>
            <person name="Juul-Madsen H.R."/>
        </authorList>
    </citation>
    <scope>NUCLEOTIDE SEQUENCE [LARGE SCALE GENOMIC DNA]</scope>
    <source>
        <strain evidence="2 3">Pb300</strain>
    </source>
</reference>
<dbReference type="VEuPathDB" id="FungiDB:PADG_00954"/>
<dbReference type="VEuPathDB" id="FungiDB:PABG_11556"/>
<accession>A0A1D2J5M2</accession>
<evidence type="ECO:0000313" key="2">
    <source>
        <dbReference type="EMBL" id="ODH13457.1"/>
    </source>
</evidence>
<dbReference type="AlphaFoldDB" id="A0A1D2J5M2"/>
<dbReference type="Proteomes" id="UP000242814">
    <property type="component" value="Unassembled WGS sequence"/>
</dbReference>
<sequence>MHFYALFVLFQLLLAASGISAAAIVPRKIPAASFPTTLARRQHNETLYRLCFGDSIYAFAEQAPSGIWVVGVTDRDSASLVHFTAEGGLKFFTTPERFMDFNNDTMTTGIRFVELPTHLGITGLYRENQTGLVHWTGATQTETGWILCYMWDEEWHLFFDDSKWLLPPADCISTQMTAELATPFQGLPKP</sequence>
<name>A0A1D2J5M2_PARBR</name>
<comment type="caution">
    <text evidence="2">The sequence shown here is derived from an EMBL/GenBank/DDBJ whole genome shotgun (WGS) entry which is preliminary data.</text>
</comment>
<protein>
    <submittedName>
        <fullName evidence="2">Uncharacterized protein</fullName>
    </submittedName>
</protein>
<organism evidence="2 3">
    <name type="scientific">Paracoccidioides brasiliensis</name>
    <dbReference type="NCBI Taxonomy" id="121759"/>
    <lineage>
        <taxon>Eukaryota</taxon>
        <taxon>Fungi</taxon>
        <taxon>Dikarya</taxon>
        <taxon>Ascomycota</taxon>
        <taxon>Pezizomycotina</taxon>
        <taxon>Eurotiomycetes</taxon>
        <taxon>Eurotiomycetidae</taxon>
        <taxon>Onygenales</taxon>
        <taxon>Ajellomycetaceae</taxon>
        <taxon>Paracoccidioides</taxon>
    </lineage>
</organism>